<proteinExistence type="predicted"/>
<feature type="chain" id="PRO_5007797713" description="Kazal-like domain-containing protein" evidence="1">
    <location>
        <begin position="23"/>
        <end position="113"/>
    </location>
</feature>
<dbReference type="AlphaFoldDB" id="A0A126T3A4"/>
<feature type="signal peptide" evidence="1">
    <location>
        <begin position="1"/>
        <end position="22"/>
    </location>
</feature>
<accession>A0A126T3A4</accession>
<evidence type="ECO:0000313" key="2">
    <source>
        <dbReference type="EMBL" id="AMK76204.1"/>
    </source>
</evidence>
<dbReference type="STRING" id="1538553.JT25_006815"/>
<dbReference type="RefSeq" id="WP_036279163.1">
    <property type="nucleotide sequence ID" value="NZ_CP014476.1"/>
</dbReference>
<dbReference type="Proteomes" id="UP000030512">
    <property type="component" value="Chromosome"/>
</dbReference>
<sequence length="113" mass="11907">MKTPQLFIVTTVLFGASAIAHAQPTGGGTTPKPVCKTFDIPTIICPDGWTIADDLSNGTSKCKAGFIKRTFCKNVAARSGFTGNVEVINTGSKLFEFVQPVDESGEPIAVEAE</sequence>
<dbReference type="KEGG" id="mdn:JT25_006815"/>
<evidence type="ECO:0000313" key="3">
    <source>
        <dbReference type="Proteomes" id="UP000030512"/>
    </source>
</evidence>
<evidence type="ECO:0000256" key="1">
    <source>
        <dbReference type="SAM" id="SignalP"/>
    </source>
</evidence>
<gene>
    <name evidence="2" type="ORF">JT25_006815</name>
</gene>
<reference evidence="2 3" key="1">
    <citation type="journal article" date="2015" name="Environ. Microbiol.">
        <title>Methane oxidation coupled to nitrate reduction under hypoxia by the Gammaproteobacterium Methylomonas denitrificans, sp. nov. type strain FJG1.</title>
        <authorList>
            <person name="Kits K.D."/>
            <person name="Klotz M.G."/>
            <person name="Stein L.Y."/>
        </authorList>
    </citation>
    <scope>NUCLEOTIDE SEQUENCE [LARGE SCALE GENOMIC DNA]</scope>
    <source>
        <strain evidence="2 3">FJG1</strain>
    </source>
</reference>
<keyword evidence="1" id="KW-0732">Signal</keyword>
<protein>
    <recommendedName>
        <fullName evidence="4">Kazal-like domain-containing protein</fullName>
    </recommendedName>
</protein>
<evidence type="ECO:0008006" key="4">
    <source>
        <dbReference type="Google" id="ProtNLM"/>
    </source>
</evidence>
<dbReference type="OrthoDB" id="5571602at2"/>
<dbReference type="EMBL" id="CP014476">
    <property type="protein sequence ID" value="AMK76204.1"/>
    <property type="molecule type" value="Genomic_DNA"/>
</dbReference>
<organism evidence="2 3">
    <name type="scientific">Methylomonas denitrificans</name>
    <dbReference type="NCBI Taxonomy" id="1538553"/>
    <lineage>
        <taxon>Bacteria</taxon>
        <taxon>Pseudomonadati</taxon>
        <taxon>Pseudomonadota</taxon>
        <taxon>Gammaproteobacteria</taxon>
        <taxon>Methylococcales</taxon>
        <taxon>Methylococcaceae</taxon>
        <taxon>Methylomonas</taxon>
    </lineage>
</organism>
<name>A0A126T3A4_9GAMM</name>
<keyword evidence="3" id="KW-1185">Reference proteome</keyword>